<dbReference type="EMBL" id="QYUO01000001">
    <property type="protein sequence ID" value="RJF98592.1"/>
    <property type="molecule type" value="Genomic_DNA"/>
</dbReference>
<keyword evidence="2" id="KW-0472">Membrane</keyword>
<dbReference type="OrthoDB" id="8565731at2"/>
<keyword evidence="2" id="KW-0812">Transmembrane</keyword>
<name>A0A3A3FQU8_9BURK</name>
<feature type="region of interest" description="Disordered" evidence="1">
    <location>
        <begin position="54"/>
        <end position="82"/>
    </location>
</feature>
<keyword evidence="2" id="KW-1133">Transmembrane helix</keyword>
<dbReference type="RefSeq" id="WP_119768541.1">
    <property type="nucleotide sequence ID" value="NZ_QYUO01000001.1"/>
</dbReference>
<comment type="caution">
    <text evidence="3">The sequence shown here is derived from an EMBL/GenBank/DDBJ whole genome shotgun (WGS) entry which is preliminary data.</text>
</comment>
<sequence length="82" mass="9235">MYIVAIAWIYVVLMMSITEHSVVAGVMTFLLYGVLPLAIILYLMDAPRRKRKRLEAENALRSEAENPDAHPAPRSENEGSPH</sequence>
<reference evidence="4" key="1">
    <citation type="submission" date="2018-09" db="EMBL/GenBank/DDBJ databases">
        <authorList>
            <person name="Zhu H."/>
        </authorList>
    </citation>
    <scope>NUCLEOTIDE SEQUENCE [LARGE SCALE GENOMIC DNA]</scope>
    <source>
        <strain evidence="4">K1R23-30</strain>
    </source>
</reference>
<evidence type="ECO:0000256" key="2">
    <source>
        <dbReference type="SAM" id="Phobius"/>
    </source>
</evidence>
<dbReference type="AlphaFoldDB" id="A0A3A3FQU8"/>
<keyword evidence="4" id="KW-1185">Reference proteome</keyword>
<evidence type="ECO:0008006" key="5">
    <source>
        <dbReference type="Google" id="ProtNLM"/>
    </source>
</evidence>
<organism evidence="3 4">
    <name type="scientific">Noviherbaspirillum saxi</name>
    <dbReference type="NCBI Taxonomy" id="2320863"/>
    <lineage>
        <taxon>Bacteria</taxon>
        <taxon>Pseudomonadati</taxon>
        <taxon>Pseudomonadota</taxon>
        <taxon>Betaproteobacteria</taxon>
        <taxon>Burkholderiales</taxon>
        <taxon>Oxalobacteraceae</taxon>
        <taxon>Noviherbaspirillum</taxon>
    </lineage>
</organism>
<protein>
    <recommendedName>
        <fullName evidence="5">Transmembrane protein</fullName>
    </recommendedName>
</protein>
<accession>A0A3A3FQU8</accession>
<proteinExistence type="predicted"/>
<evidence type="ECO:0000313" key="4">
    <source>
        <dbReference type="Proteomes" id="UP000265955"/>
    </source>
</evidence>
<evidence type="ECO:0000256" key="1">
    <source>
        <dbReference type="SAM" id="MobiDB-lite"/>
    </source>
</evidence>
<gene>
    <name evidence="3" type="ORF">D3871_08775</name>
</gene>
<dbReference type="Proteomes" id="UP000265955">
    <property type="component" value="Unassembled WGS sequence"/>
</dbReference>
<evidence type="ECO:0000313" key="3">
    <source>
        <dbReference type="EMBL" id="RJF98592.1"/>
    </source>
</evidence>
<feature type="transmembrane region" description="Helical" evidence="2">
    <location>
        <begin position="22"/>
        <end position="44"/>
    </location>
</feature>